<feature type="transmembrane region" description="Helical" evidence="7">
    <location>
        <begin position="132"/>
        <end position="157"/>
    </location>
</feature>
<feature type="transmembrane region" description="Helical" evidence="7">
    <location>
        <begin position="210"/>
        <end position="236"/>
    </location>
</feature>
<dbReference type="OrthoDB" id="9803065at2"/>
<dbReference type="Pfam" id="PF02683">
    <property type="entry name" value="DsbD_TM"/>
    <property type="match status" value="1"/>
</dbReference>
<dbReference type="PANTHER" id="PTHR31272">
    <property type="entry name" value="CYTOCHROME C-TYPE BIOGENESIS PROTEIN HI_1454-RELATED"/>
    <property type="match status" value="1"/>
</dbReference>
<evidence type="ECO:0000256" key="4">
    <source>
        <dbReference type="ARBA" id="ARBA00022748"/>
    </source>
</evidence>
<feature type="transmembrane region" description="Helical" evidence="7">
    <location>
        <begin position="54"/>
        <end position="76"/>
    </location>
</feature>
<dbReference type="GO" id="GO:0017004">
    <property type="term" value="P:cytochrome complex assembly"/>
    <property type="evidence" value="ECO:0007669"/>
    <property type="project" value="UniProtKB-KW"/>
</dbReference>
<evidence type="ECO:0000256" key="3">
    <source>
        <dbReference type="ARBA" id="ARBA00022692"/>
    </source>
</evidence>
<keyword evidence="10" id="KW-1185">Reference proteome</keyword>
<evidence type="ECO:0000256" key="5">
    <source>
        <dbReference type="ARBA" id="ARBA00022989"/>
    </source>
</evidence>
<evidence type="ECO:0000256" key="1">
    <source>
        <dbReference type="ARBA" id="ARBA00004141"/>
    </source>
</evidence>
<feature type="transmembrane region" description="Helical" evidence="7">
    <location>
        <begin position="169"/>
        <end position="190"/>
    </location>
</feature>
<evidence type="ECO:0000256" key="6">
    <source>
        <dbReference type="ARBA" id="ARBA00023136"/>
    </source>
</evidence>
<evidence type="ECO:0000313" key="10">
    <source>
        <dbReference type="Proteomes" id="UP000193083"/>
    </source>
</evidence>
<dbReference type="PANTHER" id="PTHR31272:SF4">
    <property type="entry name" value="CYTOCHROME C-TYPE BIOGENESIS PROTEIN HI_1454-RELATED"/>
    <property type="match status" value="1"/>
</dbReference>
<comment type="similarity">
    <text evidence="2">Belongs to the DsbD family.</text>
</comment>
<dbReference type="GO" id="GO:0016020">
    <property type="term" value="C:membrane"/>
    <property type="evidence" value="ECO:0007669"/>
    <property type="project" value="UniProtKB-SubCell"/>
</dbReference>
<dbReference type="AlphaFoldDB" id="A0A1X7MQ63"/>
<evidence type="ECO:0000256" key="2">
    <source>
        <dbReference type="ARBA" id="ARBA00006143"/>
    </source>
</evidence>
<dbReference type="InterPro" id="IPR003834">
    <property type="entry name" value="Cyt_c_assmbl_TM_dom"/>
</dbReference>
<protein>
    <submittedName>
        <fullName evidence="9">Cytochrome c-type biogenesis protein</fullName>
    </submittedName>
</protein>
<feature type="transmembrane region" description="Helical" evidence="7">
    <location>
        <begin position="88"/>
        <end position="111"/>
    </location>
</feature>
<dbReference type="InterPro" id="IPR051790">
    <property type="entry name" value="Cytochrome_c-biogenesis_DsbD"/>
</dbReference>
<organism evidence="9 10">
    <name type="scientific">Mesorhizobium australicum</name>
    <dbReference type="NCBI Taxonomy" id="536018"/>
    <lineage>
        <taxon>Bacteria</taxon>
        <taxon>Pseudomonadati</taxon>
        <taxon>Pseudomonadota</taxon>
        <taxon>Alphaproteobacteria</taxon>
        <taxon>Hyphomicrobiales</taxon>
        <taxon>Phyllobacteriaceae</taxon>
        <taxon>Mesorhizobium</taxon>
    </lineage>
</organism>
<keyword evidence="6 7" id="KW-0472">Membrane</keyword>
<sequence>MDFEISNIGIVTAVAAGAVSFLSPCVLPLVPGYVSYIAGNSSGQREAGASVDKLGVALLSLCFILGFSTVFVALGASATAASRLLRAYSYEAGIVGGALVILFGVFMTGLVRLPWLERDVRYHGNLSGSGPLGAYLLGLAFAFGWTPCIGPILGAILTVSAVSATATDGIVLLSLYSLGLGIPFLLAAAFTQTLMRSLARMRRAGRILQIAAGGIMILMGLAMVTGQMTWFAFWLLERFPAFGSIG</sequence>
<dbReference type="EMBL" id="FXBL01000002">
    <property type="protein sequence ID" value="SMH26113.1"/>
    <property type="molecule type" value="Genomic_DNA"/>
</dbReference>
<keyword evidence="5 7" id="KW-1133">Transmembrane helix</keyword>
<feature type="domain" description="Cytochrome C biogenesis protein transmembrane" evidence="8">
    <location>
        <begin position="11"/>
        <end position="202"/>
    </location>
</feature>
<evidence type="ECO:0000256" key="7">
    <source>
        <dbReference type="SAM" id="Phobius"/>
    </source>
</evidence>
<evidence type="ECO:0000259" key="8">
    <source>
        <dbReference type="Pfam" id="PF02683"/>
    </source>
</evidence>
<reference evidence="9 10" key="1">
    <citation type="submission" date="2017-04" db="EMBL/GenBank/DDBJ databases">
        <authorList>
            <person name="Afonso C.L."/>
            <person name="Miller P.J."/>
            <person name="Scott M.A."/>
            <person name="Spackman E."/>
            <person name="Goraichik I."/>
            <person name="Dimitrov K.M."/>
            <person name="Suarez D.L."/>
            <person name="Swayne D.E."/>
        </authorList>
    </citation>
    <scope>NUCLEOTIDE SEQUENCE [LARGE SCALE GENOMIC DNA]</scope>
    <source>
        <strain evidence="9 10">B5P</strain>
    </source>
</reference>
<comment type="subcellular location">
    <subcellularLocation>
        <location evidence="1">Membrane</location>
        <topology evidence="1">Multi-pass membrane protein</topology>
    </subcellularLocation>
</comment>
<keyword evidence="3 7" id="KW-0812">Transmembrane</keyword>
<evidence type="ECO:0000313" key="9">
    <source>
        <dbReference type="EMBL" id="SMH26113.1"/>
    </source>
</evidence>
<name>A0A1X7MQ63_9HYPH</name>
<dbReference type="RefSeq" id="WP_085462377.1">
    <property type="nucleotide sequence ID" value="NZ_FXBL01000002.1"/>
</dbReference>
<gene>
    <name evidence="9" type="ORF">SAMN02982922_0027</name>
</gene>
<feature type="transmembrane region" description="Helical" evidence="7">
    <location>
        <begin position="6"/>
        <end position="34"/>
    </location>
</feature>
<proteinExistence type="inferred from homology"/>
<accession>A0A1X7MQ63</accession>
<keyword evidence="4" id="KW-0201">Cytochrome c-type biogenesis</keyword>
<dbReference type="Proteomes" id="UP000193083">
    <property type="component" value="Unassembled WGS sequence"/>
</dbReference>